<dbReference type="Proteomes" id="UP000018934">
    <property type="component" value="Chromosome"/>
</dbReference>
<keyword evidence="2" id="KW-1185">Reference proteome</keyword>
<sequence length="152" mass="16858">MRSRRFSFPRQKVSRFQGFEKTAIRIMAVCTVLLGLYQLKAFTDPVEFYLKFSGEIDAPAFKYSENVNSGSISLSFEITPDSVVMVRQNDQDIGTIENGKSITVEPGTVVLDATSIPYPVTVNVILNSKTYSIELNGDVKSFDVKLKSAEAS</sequence>
<organism evidence="1 2">
    <name type="scientific">Dehalobacter restrictus (strain DSM 9455 / PER-K23)</name>
    <dbReference type="NCBI Taxonomy" id="871738"/>
    <lineage>
        <taxon>Bacteria</taxon>
        <taxon>Bacillati</taxon>
        <taxon>Bacillota</taxon>
        <taxon>Clostridia</taxon>
        <taxon>Eubacteriales</taxon>
        <taxon>Desulfitobacteriaceae</taxon>
        <taxon>Dehalobacter</taxon>
    </lineage>
</organism>
<proteinExistence type="predicted"/>
<name>A0ABM5P741_DEHRP</name>
<dbReference type="RefSeq" id="WP_019226338.1">
    <property type="nucleotide sequence ID" value="NZ_CP007033.1"/>
</dbReference>
<reference evidence="1 2" key="1">
    <citation type="journal article" date="2013" name="Stand. Genomic Sci.">
        <title>Complete genome sequence of Dehalobacter restrictus PER-K23(T.).</title>
        <authorList>
            <person name="Kruse T."/>
            <person name="Maillard J."/>
            <person name="Goodwin L."/>
            <person name="Woyke T."/>
            <person name="Teshima H."/>
            <person name="Bruce D."/>
            <person name="Detter C."/>
            <person name="Tapia R."/>
            <person name="Han C."/>
            <person name="Huntemann M."/>
            <person name="Wei C.L."/>
            <person name="Han J."/>
            <person name="Chen A."/>
            <person name="Kyrpides N."/>
            <person name="Szeto E."/>
            <person name="Markowitz V."/>
            <person name="Ivanova N."/>
            <person name="Pagani I."/>
            <person name="Pati A."/>
            <person name="Pitluck S."/>
            <person name="Nolan M."/>
            <person name="Holliger C."/>
            <person name="Smidt H."/>
        </authorList>
    </citation>
    <scope>NUCLEOTIDE SEQUENCE [LARGE SCALE GENOMIC DNA]</scope>
    <source>
        <strain evidence="2">DSM 9455</strain>
    </source>
</reference>
<dbReference type="EMBL" id="CP007033">
    <property type="protein sequence ID" value="AHF10282.1"/>
    <property type="molecule type" value="Genomic_DNA"/>
</dbReference>
<accession>A0ABM5P741</accession>
<protein>
    <submittedName>
        <fullName evidence="1">Uncharacterized protein</fullName>
    </submittedName>
</protein>
<gene>
    <name evidence="1" type="ORF">DEHRE_09460</name>
</gene>
<evidence type="ECO:0000313" key="1">
    <source>
        <dbReference type="EMBL" id="AHF10282.1"/>
    </source>
</evidence>
<evidence type="ECO:0000313" key="2">
    <source>
        <dbReference type="Proteomes" id="UP000018934"/>
    </source>
</evidence>